<dbReference type="SMART" id="SM00220">
    <property type="entry name" value="S_TKc"/>
    <property type="match status" value="1"/>
</dbReference>
<dbReference type="Proteomes" id="UP000651208">
    <property type="component" value="Unassembled WGS sequence"/>
</dbReference>
<protein>
    <submittedName>
        <fullName evidence="2">Kinase</fullName>
    </submittedName>
</protein>
<dbReference type="RefSeq" id="WP_187754433.1">
    <property type="nucleotide sequence ID" value="NZ_JABURY010000006.1"/>
</dbReference>
<keyword evidence="2" id="KW-0418">Kinase</keyword>
<evidence type="ECO:0000259" key="1">
    <source>
        <dbReference type="PROSITE" id="PS50011"/>
    </source>
</evidence>
<accession>A0ABR7QUT2</accession>
<dbReference type="Gene3D" id="1.10.510.10">
    <property type="entry name" value="Transferase(Phosphotransferase) domain 1"/>
    <property type="match status" value="1"/>
</dbReference>
<gene>
    <name evidence="2" type="ORF">FcAc13_01480</name>
</gene>
<proteinExistence type="predicted"/>
<dbReference type="InterPro" id="IPR000719">
    <property type="entry name" value="Prot_kinase_dom"/>
</dbReference>
<sequence length="499" mass="56973">MAKIINCVTKSGKQVSYVDEIIGAGTMKNVYFSPDKSYVIAFYQKPQNQQSRERIEMITGRYFQNIFTQQGGDYWYNLFCWPTDIVEHQGQLGLVIPTYQKHFFFKYGSKNNDFLNIKGREKEGKWFASASNRNKFLDPREKGTLLTYLKICLQLSRAVRRMHAAGLCHSDLSYKNVLIDPELGHACIIDIDGLVVPGKFPPDVVGTPDFIAPEVVKTAHLNKDDPKRVLPSITTDRHALAVLIYMYLLYRHPLRGGKVHDINDEMRDESMTMGEKALFIEHPTDKSNAVKIKQISPAALPWGDPTKIPYTITGPYLSKLFERAFIDGLHDPAKRPTADEWETALVKTIDLIQPCQNKQCEQQWYVFSGKTAPSCPYCGTPYKGKLPILNLYSSRMTGSYRPDDHRLMVWSGQSLFPWHVNRLIAPNERLAENLKKRVGYFILHKDQWWLVNEGIEHLMSLPDKTIIATGDKIALQDGTQFVLSREDGGRLVVVQLIDN</sequence>
<evidence type="ECO:0000313" key="2">
    <source>
        <dbReference type="EMBL" id="MBC9129977.1"/>
    </source>
</evidence>
<reference evidence="2 3" key="1">
    <citation type="submission" date="2020-06" db="EMBL/GenBank/DDBJ databases">
        <title>Frischella cerana isolated from Apis cerana gut homogenate.</title>
        <authorList>
            <person name="Wolter L.A."/>
            <person name="Suenami S."/>
            <person name="Miyazaki R."/>
        </authorList>
    </citation>
    <scope>NUCLEOTIDE SEQUENCE [LARGE SCALE GENOMIC DNA]</scope>
    <source>
        <strain evidence="2 3">Ac13</strain>
    </source>
</reference>
<comment type="caution">
    <text evidence="2">The sequence shown here is derived from an EMBL/GenBank/DDBJ whole genome shotgun (WGS) entry which is preliminary data.</text>
</comment>
<organism evidence="2 3">
    <name type="scientific">Frischella japonica</name>
    <dbReference type="NCBI Taxonomy" id="2741544"/>
    <lineage>
        <taxon>Bacteria</taxon>
        <taxon>Pseudomonadati</taxon>
        <taxon>Pseudomonadota</taxon>
        <taxon>Gammaproteobacteria</taxon>
        <taxon>Orbales</taxon>
        <taxon>Orbaceae</taxon>
        <taxon>Frischella</taxon>
    </lineage>
</organism>
<dbReference type="SUPFAM" id="SSF56112">
    <property type="entry name" value="Protein kinase-like (PK-like)"/>
    <property type="match status" value="1"/>
</dbReference>
<evidence type="ECO:0000313" key="3">
    <source>
        <dbReference type="Proteomes" id="UP000651208"/>
    </source>
</evidence>
<keyword evidence="3" id="KW-1185">Reference proteome</keyword>
<keyword evidence="2" id="KW-0808">Transferase</keyword>
<dbReference type="PROSITE" id="PS50011">
    <property type="entry name" value="PROTEIN_KINASE_DOM"/>
    <property type="match status" value="1"/>
</dbReference>
<dbReference type="PROSITE" id="PS00109">
    <property type="entry name" value="PROTEIN_KINASE_TYR"/>
    <property type="match status" value="1"/>
</dbReference>
<dbReference type="InterPro" id="IPR011009">
    <property type="entry name" value="Kinase-like_dom_sf"/>
</dbReference>
<dbReference type="InterPro" id="IPR008266">
    <property type="entry name" value="Tyr_kinase_AS"/>
</dbReference>
<feature type="domain" description="Protein kinase" evidence="1">
    <location>
        <begin position="16"/>
        <end position="346"/>
    </location>
</feature>
<dbReference type="EMBL" id="JABURY010000006">
    <property type="protein sequence ID" value="MBC9129977.1"/>
    <property type="molecule type" value="Genomic_DNA"/>
</dbReference>
<dbReference type="Pfam" id="PF00069">
    <property type="entry name" value="Pkinase"/>
    <property type="match status" value="1"/>
</dbReference>
<name>A0ABR7QUT2_9GAMM</name>
<dbReference type="GO" id="GO:0016301">
    <property type="term" value="F:kinase activity"/>
    <property type="evidence" value="ECO:0007669"/>
    <property type="project" value="UniProtKB-KW"/>
</dbReference>